<dbReference type="InterPro" id="IPR010235">
    <property type="entry name" value="HepT"/>
</dbReference>
<dbReference type="AlphaFoldDB" id="A0A7X8SHT9"/>
<comment type="caution">
    <text evidence="1">The sequence shown here is derived from an EMBL/GenBank/DDBJ whole genome shotgun (WGS) entry which is preliminary data.</text>
</comment>
<name>A0A7X8SHT9_9BACT</name>
<protein>
    <recommendedName>
        <fullName evidence="3">Nucleotidyltransferase substrate binding protein, HI0074 family</fullName>
    </recommendedName>
</protein>
<dbReference type="Gene3D" id="1.20.120.330">
    <property type="entry name" value="Nucleotidyltransferases domain 2"/>
    <property type="match status" value="1"/>
</dbReference>
<dbReference type="Proteomes" id="UP000585050">
    <property type="component" value="Unassembled WGS sequence"/>
</dbReference>
<organism evidence="1 2">
    <name type="scientific">Flammeovirga agarivorans</name>
    <dbReference type="NCBI Taxonomy" id="2726742"/>
    <lineage>
        <taxon>Bacteria</taxon>
        <taxon>Pseudomonadati</taxon>
        <taxon>Bacteroidota</taxon>
        <taxon>Cytophagia</taxon>
        <taxon>Cytophagales</taxon>
        <taxon>Flammeovirgaceae</taxon>
        <taxon>Flammeovirga</taxon>
    </lineage>
</organism>
<dbReference type="NCBIfam" id="TIGR01987">
    <property type="entry name" value="HI0074"/>
    <property type="match status" value="1"/>
</dbReference>
<dbReference type="SUPFAM" id="SSF81593">
    <property type="entry name" value="Nucleotidyltransferase substrate binding subunit/domain"/>
    <property type="match status" value="1"/>
</dbReference>
<dbReference type="EMBL" id="JABAIL010000001">
    <property type="protein sequence ID" value="NLR90491.1"/>
    <property type="molecule type" value="Genomic_DNA"/>
</dbReference>
<gene>
    <name evidence="1" type="ORF">HGP29_04700</name>
</gene>
<dbReference type="Pfam" id="PF08780">
    <property type="entry name" value="NTase_sub_bind"/>
    <property type="match status" value="1"/>
</dbReference>
<reference evidence="1 2" key="1">
    <citation type="submission" date="2020-04" db="EMBL/GenBank/DDBJ databases">
        <title>Flammeovirga sp. SR4, a novel species isolated from seawater.</title>
        <authorList>
            <person name="Wang X."/>
        </authorList>
    </citation>
    <scope>NUCLEOTIDE SEQUENCE [LARGE SCALE GENOMIC DNA]</scope>
    <source>
        <strain evidence="1 2">SR4</strain>
    </source>
</reference>
<keyword evidence="2" id="KW-1185">Reference proteome</keyword>
<evidence type="ECO:0008006" key="3">
    <source>
        <dbReference type="Google" id="ProtNLM"/>
    </source>
</evidence>
<accession>A0A7X8SHT9</accession>
<sequence length="70" mass="8272">MANTPKEVIRQSFHYEIIDDGEIWLEMLNNRNLLSHTYNEELFHKATNAVVNSYFNEISKLIEFLNNANN</sequence>
<proteinExistence type="predicted"/>
<evidence type="ECO:0000313" key="2">
    <source>
        <dbReference type="Proteomes" id="UP000585050"/>
    </source>
</evidence>
<evidence type="ECO:0000313" key="1">
    <source>
        <dbReference type="EMBL" id="NLR90491.1"/>
    </source>
</evidence>